<feature type="domain" description="DNA2/NAM7 helicase-like C-terminal" evidence="4">
    <location>
        <begin position="553"/>
        <end position="722"/>
    </location>
</feature>
<sequence>MNVEKHLILVKDQDKTEQIEYCQYINGKWIVRYHNNGTEYSYNYHNIEWHKNPKIINHETSIVYEFDQPLSGVIKILDFGEYIRIFFKSGYKKLYKSSNIIVEETSLSNRKSRDCLEYFKELAEHITPTSDDISFLSKQYSKLTTISPRSVLATYLEKKPLQKESVDTDPIFPFGFNLSQKAATEKALSEQVSVIEGPPGTGKTQTILNIIANAIVNNKTVAVVSNNNSATANVLEKLQKYDVDFIAAYLGNYDNKVKFFDEQKNIYPNMTTWTLPNKDFQLIKTNLNRSQQKLNEMLEYSNRLAALKNELSIMQTEIEYFDKYYAETEDKSIKLRSFFPVGSDRVISLMINYQHKLEKGSISFVYKLYNLFVHGIYNLSFYNNTPEAVISFLQKTYYDKKLKEVKSEIEALSNKLESYNFDNAMKEYSRNSMKLFKAKLAERYGTSENRIIFSDNALWKDFDSFIKEYPVILSTTHSLRSCTSENYLFDYVIIDEASQVDLVTGALALSCAKNAVIVGDIKQLPNVITFEAAEYAKQVFESFNLERAYSYADNSLLSSIINLYTDIPKTLLKEHYRCHPKIIGFCNQKFYNNELIILTNEQDNDKPLVLYRTAKGNHARGKLNQRQIDVVFEEIIPEQKINCHKQSVGIISPYRLQTDELKKVIGTRNIEADTVHKYQGREKDVIILTTVANEVAANDFVDNSNLINVAVSRAVDRLIVVVSDGSEGWQGTNIGDLVRYIQYNNFEIIESQIYSVFDLLYSSYSEKLLSTMKNSKNVSEYKSENLMNTVIEKVLGSPEFQSLHRIMHQPLKMLIKDPSKLNHDEYKYAMNILTHTDFVIFNKLDKMPVLVVEVDGYAYHANNPKQLQRDKMKDDILKKYSIPIIRIKTNESGEERKLRGKLMELLKL</sequence>
<proteinExistence type="predicted"/>
<dbReference type="Proteomes" id="UP000184080">
    <property type="component" value="Unassembled WGS sequence"/>
</dbReference>
<dbReference type="CDD" id="cd17934">
    <property type="entry name" value="DEXXQc_Upf1-like"/>
    <property type="match status" value="1"/>
</dbReference>
<keyword evidence="5" id="KW-0378">Hydrolase</keyword>
<keyword evidence="6" id="KW-1185">Reference proteome</keyword>
<evidence type="ECO:0000313" key="5">
    <source>
        <dbReference type="EMBL" id="SHJ56537.1"/>
    </source>
</evidence>
<dbReference type="InterPro" id="IPR027417">
    <property type="entry name" value="P-loop_NTPase"/>
</dbReference>
<dbReference type="InterPro" id="IPR045055">
    <property type="entry name" value="DNA2/NAM7-like"/>
</dbReference>
<dbReference type="PANTHER" id="PTHR10887">
    <property type="entry name" value="DNA2/NAM7 HELICASE FAMILY"/>
    <property type="match status" value="1"/>
</dbReference>
<dbReference type="OrthoDB" id="9757917at2"/>
<dbReference type="STRING" id="1121298.SAMN05444401_3306"/>
<dbReference type="EMBL" id="FQZO01000006">
    <property type="protein sequence ID" value="SHJ56537.1"/>
    <property type="molecule type" value="Genomic_DNA"/>
</dbReference>
<accession>A0A1M6KCJ0</accession>
<dbReference type="PROSITE" id="PS50890">
    <property type="entry name" value="PUA"/>
    <property type="match status" value="1"/>
</dbReference>
<dbReference type="InterPro" id="IPR047187">
    <property type="entry name" value="SF1_C_Upf1"/>
</dbReference>
<dbReference type="CDD" id="cd18808">
    <property type="entry name" value="SF1_C_Upf1"/>
    <property type="match status" value="1"/>
</dbReference>
<dbReference type="GO" id="GO:0004386">
    <property type="term" value="F:helicase activity"/>
    <property type="evidence" value="ECO:0007669"/>
    <property type="project" value="UniProtKB-KW"/>
</dbReference>
<feature type="domain" description="DNA2/NAM7 helicase helicase" evidence="3">
    <location>
        <begin position="176"/>
        <end position="528"/>
    </location>
</feature>
<evidence type="ECO:0000259" key="3">
    <source>
        <dbReference type="Pfam" id="PF13086"/>
    </source>
</evidence>
<protein>
    <submittedName>
        <fullName evidence="5">Superfamily I DNA and/or RNA helicase</fullName>
    </submittedName>
</protein>
<reference evidence="5 6" key="1">
    <citation type="submission" date="2016-11" db="EMBL/GenBank/DDBJ databases">
        <authorList>
            <person name="Jaros S."/>
            <person name="Januszkiewicz K."/>
            <person name="Wedrychowicz H."/>
        </authorList>
    </citation>
    <scope>NUCLEOTIDE SEQUENCE [LARGE SCALE GENOMIC DNA]</scope>
    <source>
        <strain evidence="5 6">DSM 21864</strain>
    </source>
</reference>
<dbReference type="RefSeq" id="WP_073009198.1">
    <property type="nucleotide sequence ID" value="NZ_FQZO01000006.1"/>
</dbReference>
<dbReference type="Pfam" id="PF10881">
    <property type="entry name" value="DUF2726"/>
    <property type="match status" value="1"/>
</dbReference>
<keyword evidence="5" id="KW-0067">ATP-binding</keyword>
<evidence type="ECO:0000259" key="4">
    <source>
        <dbReference type="Pfam" id="PF13087"/>
    </source>
</evidence>
<dbReference type="InterPro" id="IPR024402">
    <property type="entry name" value="DUF2726"/>
</dbReference>
<feature type="coiled-coil region" evidence="1">
    <location>
        <begin position="290"/>
        <end position="317"/>
    </location>
</feature>
<dbReference type="Gene3D" id="3.40.50.300">
    <property type="entry name" value="P-loop containing nucleotide triphosphate hydrolases"/>
    <property type="match status" value="3"/>
</dbReference>
<evidence type="ECO:0000313" key="6">
    <source>
        <dbReference type="Proteomes" id="UP000184080"/>
    </source>
</evidence>
<keyword evidence="5" id="KW-0347">Helicase</keyword>
<dbReference type="InterPro" id="IPR041677">
    <property type="entry name" value="DNA2/NAM7_AAA_11"/>
</dbReference>
<organism evidence="5 6">
    <name type="scientific">Clostridium amylolyticum</name>
    <dbReference type="NCBI Taxonomy" id="1121298"/>
    <lineage>
        <taxon>Bacteria</taxon>
        <taxon>Bacillati</taxon>
        <taxon>Bacillota</taxon>
        <taxon>Clostridia</taxon>
        <taxon>Eubacteriales</taxon>
        <taxon>Clostridiaceae</taxon>
        <taxon>Clostridium</taxon>
    </lineage>
</organism>
<dbReference type="InterPro" id="IPR041679">
    <property type="entry name" value="DNA2/NAM7-like_C"/>
</dbReference>
<keyword evidence="1" id="KW-0175">Coiled coil</keyword>
<dbReference type="PANTHER" id="PTHR10887:SF530">
    <property type="entry name" value="SUPERFAMILY I DNA HELICASES"/>
    <property type="match status" value="1"/>
</dbReference>
<dbReference type="SUPFAM" id="SSF52540">
    <property type="entry name" value="P-loop containing nucleoside triphosphate hydrolases"/>
    <property type="match status" value="1"/>
</dbReference>
<dbReference type="Pfam" id="PF13086">
    <property type="entry name" value="AAA_11"/>
    <property type="match status" value="1"/>
</dbReference>
<evidence type="ECO:0000259" key="2">
    <source>
        <dbReference type="Pfam" id="PF10881"/>
    </source>
</evidence>
<evidence type="ECO:0000256" key="1">
    <source>
        <dbReference type="SAM" id="Coils"/>
    </source>
</evidence>
<name>A0A1M6KCJ0_9CLOT</name>
<dbReference type="AlphaFoldDB" id="A0A1M6KCJ0"/>
<keyword evidence="5" id="KW-0547">Nucleotide-binding</keyword>
<gene>
    <name evidence="5" type="ORF">SAMN05444401_3306</name>
</gene>
<dbReference type="Pfam" id="PF13087">
    <property type="entry name" value="AAA_12"/>
    <property type="match status" value="1"/>
</dbReference>
<dbReference type="Gene3D" id="3.40.960.10">
    <property type="entry name" value="VSR Endonuclease"/>
    <property type="match status" value="1"/>
</dbReference>
<feature type="domain" description="DUF2726" evidence="2">
    <location>
        <begin position="834"/>
        <end position="902"/>
    </location>
</feature>